<dbReference type="GO" id="GO:0071972">
    <property type="term" value="F:peptidoglycan L,D-transpeptidase activity"/>
    <property type="evidence" value="ECO:0007669"/>
    <property type="project" value="TreeGrafter"/>
</dbReference>
<dbReference type="PANTHER" id="PTHR30627">
    <property type="entry name" value="PEPTIDOGLYCAN D,D-TRANSPEPTIDASE"/>
    <property type="match status" value="1"/>
</dbReference>
<dbReference type="InterPro" id="IPR012338">
    <property type="entry name" value="Beta-lactam/transpept-like"/>
</dbReference>
<keyword evidence="6" id="KW-0133">Cell shape</keyword>
<evidence type="ECO:0000259" key="12">
    <source>
        <dbReference type="Pfam" id="PF03717"/>
    </source>
</evidence>
<keyword evidence="4" id="KW-1003">Cell membrane</keyword>
<evidence type="ECO:0000256" key="9">
    <source>
        <dbReference type="ARBA" id="ARBA00023136"/>
    </source>
</evidence>
<gene>
    <name evidence="13" type="ORF">EV209_2682</name>
</gene>
<comment type="caution">
    <text evidence="13">The sequence shown here is derived from an EMBL/GenBank/DDBJ whole genome shotgun (WGS) entry which is preliminary data.</text>
</comment>
<feature type="domain" description="Penicillin-binding protein dimerisation" evidence="12">
    <location>
        <begin position="70"/>
        <end position="351"/>
    </location>
</feature>
<dbReference type="InterPro" id="IPR036138">
    <property type="entry name" value="PBP_dimer_sf"/>
</dbReference>
<evidence type="ECO:0000256" key="7">
    <source>
        <dbReference type="ARBA" id="ARBA00022984"/>
    </source>
</evidence>
<keyword evidence="5" id="KW-0812">Transmembrane</keyword>
<keyword evidence="10" id="KW-0961">Cell wall biogenesis/degradation</keyword>
<evidence type="ECO:0000256" key="6">
    <source>
        <dbReference type="ARBA" id="ARBA00022960"/>
    </source>
</evidence>
<dbReference type="GO" id="GO:0008658">
    <property type="term" value="F:penicillin binding"/>
    <property type="evidence" value="ECO:0007669"/>
    <property type="project" value="InterPro"/>
</dbReference>
<dbReference type="GO" id="GO:0009252">
    <property type="term" value="P:peptidoglycan biosynthetic process"/>
    <property type="evidence" value="ECO:0007669"/>
    <property type="project" value="UniProtKB-KW"/>
</dbReference>
<proteinExistence type="inferred from homology"/>
<keyword evidence="14" id="KW-1185">Reference proteome</keyword>
<accession>A0A4Q7P079</accession>
<dbReference type="GO" id="GO:0005886">
    <property type="term" value="C:plasma membrane"/>
    <property type="evidence" value="ECO:0007669"/>
    <property type="project" value="UniProtKB-SubCell"/>
</dbReference>
<dbReference type="GO" id="GO:0008360">
    <property type="term" value="P:regulation of cell shape"/>
    <property type="evidence" value="ECO:0007669"/>
    <property type="project" value="UniProtKB-KW"/>
</dbReference>
<evidence type="ECO:0000313" key="13">
    <source>
        <dbReference type="EMBL" id="RZS92937.1"/>
    </source>
</evidence>
<dbReference type="Pfam" id="PF03717">
    <property type="entry name" value="PBP_dimer"/>
    <property type="match status" value="1"/>
</dbReference>
<dbReference type="InterPro" id="IPR050515">
    <property type="entry name" value="Beta-lactam/transpept"/>
</dbReference>
<keyword evidence="7" id="KW-0573">Peptidoglycan synthesis</keyword>
<dbReference type="EMBL" id="SGXF01000006">
    <property type="protein sequence ID" value="RZS92937.1"/>
    <property type="molecule type" value="Genomic_DNA"/>
</dbReference>
<dbReference type="SUPFAM" id="SSF56601">
    <property type="entry name" value="beta-lactamase/transpeptidase-like"/>
    <property type="match status" value="1"/>
</dbReference>
<dbReference type="InterPro" id="IPR005311">
    <property type="entry name" value="PBP_dimer"/>
</dbReference>
<dbReference type="RefSeq" id="WP_165388929.1">
    <property type="nucleotide sequence ID" value="NZ_SGXF01000006.1"/>
</dbReference>
<dbReference type="PANTHER" id="PTHR30627:SF2">
    <property type="entry name" value="PEPTIDOGLYCAN D,D-TRANSPEPTIDASE MRDA"/>
    <property type="match status" value="1"/>
</dbReference>
<dbReference type="Proteomes" id="UP000292927">
    <property type="component" value="Unassembled WGS sequence"/>
</dbReference>
<feature type="domain" description="Penicillin-binding protein transpeptidase" evidence="11">
    <location>
        <begin position="637"/>
        <end position="955"/>
    </location>
</feature>
<evidence type="ECO:0000313" key="14">
    <source>
        <dbReference type="Proteomes" id="UP000292927"/>
    </source>
</evidence>
<sequence length="983" mass="110214">MFKKSWFRELKEMIKEILLGTIHSRMFWLGAVLTGLCILLIGRLFQLQILEGQSYQDKYIQKTRKEITLTSTRGRIFDSNGNVLADNLPAYAVTVKSGYYKTNAELNQALLEMIRLLEEHGESLETTFPVTLGEDNVCSFTLNSEAAVYRFFRDDVFGVKSVEELTEEQKATTADQVFAKFKSTYGLTSSYEKDGQKVKFTGWLDRSNHNEPVEISEEDAMKIVNIRYAMRVLTYNKSQSVKIASNVSESTVAAVKENADRLLGMDVEQETIRVYPDAEYFSHIIGYTGTASQEDLDKFNGALENEGKEGIYKSGDIVGRSGMEQKMELDLQGKKGTQTVYMDSVGHILEVEEDKTVEAVNGNDVTLSIDKDLQIGMYHILEQSLASILLNKLTDGEFTRPTEKLDADLWKIPVKDLYFQLINNNILDMDHFSGDKASETEKTIHQKFTERRQLVLQQLEEQLTVSPQPVSQLSEEMQSYMEYLYSYLASSKKILLTAQIDKNDAVYQQWINDEISLRDFLYAAIEKNWIDTTQIQSESAYSNTDQIYRQLVEQLLESLPDNKAFSKVIYDSLVHQEVVTGNELCLALFDQGVLEYDQEAVQRLSSGGHAEAFEFVKEKIGSLELTPAQLALDPCSGSVIITDVNTGKVKALVTYPGYDNNKMSGKVDADYYRQLSEDLSSPFLNEATQISMAPGSTFKMVTAAAGLCEGVINLNTKVDCTVVFDKITPSPKCWKLDGGHGEQNVVQAIANSCNFFFYEVGYRLCLDELGQYNEELGLQRLAKYSEMFGFSEKSGIEVDETGNTQISDSLPVPSAIGQGTNAYSPIQMARYVTALANKGSLFELSILENEKDAQGNVTKEFQPQLERAVELPDWVFDNLQQGMHDVVYEGSIAGFFSDLDTVVAGKTGTAQENLSRADHAQFISFAPYENPEISMVVMIPHGYTSGYTATAAKELYKYYFGQITLEEVKSRRATADGYTSVGD</sequence>
<protein>
    <submittedName>
        <fullName evidence="13">Penicillin-binding protein 2</fullName>
    </submittedName>
</protein>
<evidence type="ECO:0000256" key="2">
    <source>
        <dbReference type="ARBA" id="ARBA00004236"/>
    </source>
</evidence>
<evidence type="ECO:0000256" key="8">
    <source>
        <dbReference type="ARBA" id="ARBA00022989"/>
    </source>
</evidence>
<dbReference type="AlphaFoldDB" id="A0A4Q7P079"/>
<dbReference type="Gene3D" id="3.90.1310.10">
    <property type="entry name" value="Penicillin-binding protein 2a (Domain 2)"/>
    <property type="match status" value="2"/>
</dbReference>
<evidence type="ECO:0000256" key="10">
    <source>
        <dbReference type="ARBA" id="ARBA00023316"/>
    </source>
</evidence>
<evidence type="ECO:0000256" key="1">
    <source>
        <dbReference type="ARBA" id="ARBA00004167"/>
    </source>
</evidence>
<dbReference type="Pfam" id="PF00905">
    <property type="entry name" value="Transpeptidase"/>
    <property type="match status" value="1"/>
</dbReference>
<name>A0A4Q7P079_9FIRM</name>
<comment type="similarity">
    <text evidence="3">Belongs to the transpeptidase family.</text>
</comment>
<evidence type="ECO:0000256" key="5">
    <source>
        <dbReference type="ARBA" id="ARBA00022692"/>
    </source>
</evidence>
<comment type="subcellular location">
    <subcellularLocation>
        <location evidence="2">Cell membrane</location>
    </subcellularLocation>
    <subcellularLocation>
        <location evidence="1">Membrane</location>
        <topology evidence="1">Single-pass membrane protein</topology>
    </subcellularLocation>
</comment>
<dbReference type="SUPFAM" id="SSF56519">
    <property type="entry name" value="Penicillin binding protein dimerisation domain"/>
    <property type="match status" value="1"/>
</dbReference>
<evidence type="ECO:0000256" key="4">
    <source>
        <dbReference type="ARBA" id="ARBA00022475"/>
    </source>
</evidence>
<keyword evidence="8" id="KW-1133">Transmembrane helix</keyword>
<dbReference type="GO" id="GO:0071555">
    <property type="term" value="P:cell wall organization"/>
    <property type="evidence" value="ECO:0007669"/>
    <property type="project" value="UniProtKB-KW"/>
</dbReference>
<evidence type="ECO:0000256" key="3">
    <source>
        <dbReference type="ARBA" id="ARBA00007171"/>
    </source>
</evidence>
<dbReference type="InterPro" id="IPR001460">
    <property type="entry name" value="PCN-bd_Tpept"/>
</dbReference>
<organism evidence="13 14">
    <name type="scientific">Cuneatibacter caecimuris</name>
    <dbReference type="NCBI Taxonomy" id="1796618"/>
    <lineage>
        <taxon>Bacteria</taxon>
        <taxon>Bacillati</taxon>
        <taxon>Bacillota</taxon>
        <taxon>Clostridia</taxon>
        <taxon>Lachnospirales</taxon>
        <taxon>Lachnospiraceae</taxon>
        <taxon>Cuneatibacter</taxon>
    </lineage>
</organism>
<keyword evidence="9" id="KW-0472">Membrane</keyword>
<dbReference type="Gene3D" id="3.40.710.10">
    <property type="entry name" value="DD-peptidase/beta-lactamase superfamily"/>
    <property type="match status" value="1"/>
</dbReference>
<evidence type="ECO:0000259" key="11">
    <source>
        <dbReference type="Pfam" id="PF00905"/>
    </source>
</evidence>
<reference evidence="13 14" key="1">
    <citation type="submission" date="2019-02" db="EMBL/GenBank/DDBJ databases">
        <title>Genomic Encyclopedia of Type Strains, Phase IV (KMG-IV): sequencing the most valuable type-strain genomes for metagenomic binning, comparative biology and taxonomic classification.</title>
        <authorList>
            <person name="Goeker M."/>
        </authorList>
    </citation>
    <scope>NUCLEOTIDE SEQUENCE [LARGE SCALE GENOMIC DNA]</scope>
    <source>
        <strain evidence="13 14">DSM 29486</strain>
    </source>
</reference>